<sequence>MASSSGGDRSARPVGRAELLPGVSDPRLLAAYAAAQPWLRRSYVTGLGIGYARKGGRPTRELALSVHVSKRLPDGELSARQRFPRTLLGVRVDVVQANLRPHLSQEEVQARRRTAAIPLRPGVLLKTEGGDLGTVALMVRGRTSGENYVLGAGHVMLQSGTTVFQPNSSAAKRLTISVEQVERSLGDAGIASYTGRAAENRPYGTDLVIGRVRDVRLDDRLTMSGAFSGLTVGKVDWVGQKPITYADGLTLNVPGFQLRPVTEGDSLTQPGDSGALWFDRFGAAVGINVGGKDDTAVAIEGDEADSTPWAFACHLVKMMDQLDVEL</sequence>
<reference evidence="1 2" key="1">
    <citation type="submission" date="2024-05" db="EMBL/GenBank/DDBJ databases">
        <title>Roseateles sp. 2.12 16S ribosomal RNA gene Genome sequencing and assembly.</title>
        <authorList>
            <person name="Woo H."/>
        </authorList>
    </citation>
    <scope>NUCLEOTIDE SEQUENCE [LARGE SCALE GENOMIC DNA]</scope>
    <source>
        <strain evidence="1 2">2.12</strain>
    </source>
</reference>
<dbReference type="RefSeq" id="WP_347611173.1">
    <property type="nucleotide sequence ID" value="NZ_JBDPZC010000007.1"/>
</dbReference>
<organism evidence="1 2">
    <name type="scientific">Roseateles flavus</name>
    <dbReference type="NCBI Taxonomy" id="3149041"/>
    <lineage>
        <taxon>Bacteria</taxon>
        <taxon>Pseudomonadati</taxon>
        <taxon>Pseudomonadota</taxon>
        <taxon>Betaproteobacteria</taxon>
        <taxon>Burkholderiales</taxon>
        <taxon>Sphaerotilaceae</taxon>
        <taxon>Roseateles</taxon>
    </lineage>
</organism>
<gene>
    <name evidence="1" type="ORF">ABDJ40_15250</name>
</gene>
<dbReference type="EMBL" id="JBDPZC010000007">
    <property type="protein sequence ID" value="MEO3714121.1"/>
    <property type="molecule type" value="Genomic_DNA"/>
</dbReference>
<dbReference type="Proteomes" id="UP001462640">
    <property type="component" value="Unassembled WGS sequence"/>
</dbReference>
<evidence type="ECO:0000313" key="2">
    <source>
        <dbReference type="Proteomes" id="UP001462640"/>
    </source>
</evidence>
<evidence type="ECO:0008006" key="3">
    <source>
        <dbReference type="Google" id="ProtNLM"/>
    </source>
</evidence>
<keyword evidence="2" id="KW-1185">Reference proteome</keyword>
<name>A0ABV0GGG4_9BURK</name>
<dbReference type="InterPro" id="IPR009003">
    <property type="entry name" value="Peptidase_S1_PA"/>
</dbReference>
<proteinExistence type="predicted"/>
<dbReference type="Gene3D" id="2.40.10.10">
    <property type="entry name" value="Trypsin-like serine proteases"/>
    <property type="match status" value="2"/>
</dbReference>
<dbReference type="SUPFAM" id="SSF50494">
    <property type="entry name" value="Trypsin-like serine proteases"/>
    <property type="match status" value="1"/>
</dbReference>
<evidence type="ECO:0000313" key="1">
    <source>
        <dbReference type="EMBL" id="MEO3714121.1"/>
    </source>
</evidence>
<protein>
    <recommendedName>
        <fullName evidence="3">Serine protease</fullName>
    </recommendedName>
</protein>
<comment type="caution">
    <text evidence="1">The sequence shown here is derived from an EMBL/GenBank/DDBJ whole genome shotgun (WGS) entry which is preliminary data.</text>
</comment>
<dbReference type="InterPro" id="IPR043504">
    <property type="entry name" value="Peptidase_S1_PA_chymotrypsin"/>
</dbReference>
<accession>A0ABV0GGG4</accession>